<dbReference type="AlphaFoldDB" id="A0A0P4RHU7"/>
<comment type="caution">
    <text evidence="1">The sequence shown here is derived from an EMBL/GenBank/DDBJ whole genome shotgun (WGS) entry which is preliminary data.</text>
</comment>
<evidence type="ECO:0000313" key="1">
    <source>
        <dbReference type="EMBL" id="GAO13050.1"/>
    </source>
</evidence>
<dbReference type="Pfam" id="PF19711">
    <property type="entry name" value="DUF6207"/>
    <property type="match status" value="1"/>
</dbReference>
<keyword evidence="2" id="KW-1185">Reference proteome</keyword>
<gene>
    <name evidence="1" type="ORF">TPA0598_18_00090</name>
</gene>
<reference evidence="1 2" key="2">
    <citation type="journal article" date="2015" name="Stand. Genomic Sci.">
        <title>Draft genome sequence of marine-derived Streptomyces sp. TP-A0598, a producer of anti-MRSA antibiotic lydicamycins.</title>
        <authorList>
            <person name="Komaki H."/>
            <person name="Ichikawa N."/>
            <person name="Hosoyama A."/>
            <person name="Fujita N."/>
            <person name="Igarashi Y."/>
        </authorList>
    </citation>
    <scope>NUCLEOTIDE SEQUENCE [LARGE SCALE GENOMIC DNA]</scope>
    <source>
        <strain evidence="1 2">NBRC 110027</strain>
    </source>
</reference>
<dbReference type="EMBL" id="BBNO01000018">
    <property type="protein sequence ID" value="GAO13050.1"/>
    <property type="molecule type" value="Genomic_DNA"/>
</dbReference>
<organism evidence="1 2">
    <name type="scientific">Streptomyces lydicamycinicus</name>
    <dbReference type="NCBI Taxonomy" id="1546107"/>
    <lineage>
        <taxon>Bacteria</taxon>
        <taxon>Bacillati</taxon>
        <taxon>Actinomycetota</taxon>
        <taxon>Actinomycetes</taxon>
        <taxon>Kitasatosporales</taxon>
        <taxon>Streptomycetaceae</taxon>
        <taxon>Streptomyces</taxon>
    </lineage>
</organism>
<protein>
    <submittedName>
        <fullName evidence="1">Uncharacterized protein</fullName>
    </submittedName>
</protein>
<dbReference type="Proteomes" id="UP000048965">
    <property type="component" value="Unassembled WGS sequence"/>
</dbReference>
<accession>A0A0P4RHU7</accession>
<evidence type="ECO:0000313" key="2">
    <source>
        <dbReference type="Proteomes" id="UP000048965"/>
    </source>
</evidence>
<dbReference type="InterPro" id="IPR045775">
    <property type="entry name" value="DUF6207"/>
</dbReference>
<proteinExistence type="predicted"/>
<reference evidence="2" key="1">
    <citation type="submission" date="2014-09" db="EMBL/GenBank/DDBJ databases">
        <title>Whole genome shotgun sequence of Streptomyces sp. NBRC 110027.</title>
        <authorList>
            <person name="Komaki H."/>
            <person name="Ichikawa N."/>
            <person name="Katano-Makiyama Y."/>
            <person name="Hosoyama A."/>
            <person name="Hashimoto M."/>
            <person name="Uohara A."/>
            <person name="Kitahashi Y."/>
            <person name="Ohji S."/>
            <person name="Kimura A."/>
            <person name="Yamazoe A."/>
            <person name="Igarashi Y."/>
            <person name="Fujita N."/>
        </authorList>
    </citation>
    <scope>NUCLEOTIDE SEQUENCE [LARGE SCALE GENOMIC DNA]</scope>
    <source>
        <strain evidence="2">NBRC 110027</strain>
    </source>
</reference>
<name>A0A0P4RHU7_9ACTN</name>
<sequence length="109" mass="11410">MNPVAAAGPWTPPCAVVAVMSSHNRVTSASLTNCLLGHRVCEVMKINEEHLREPGLVVVDITAADEETATQAVAALGGLWLSSGPSAPWHTPGQAGVTVRAYADLRRTP</sequence>